<feature type="chain" id="PRO_5012079819" evidence="1">
    <location>
        <begin position="25"/>
        <end position="366"/>
    </location>
</feature>
<dbReference type="Proteomes" id="UP000192923">
    <property type="component" value="Unassembled WGS sequence"/>
</dbReference>
<dbReference type="EMBL" id="FXAM01000001">
    <property type="protein sequence ID" value="SMF95822.1"/>
    <property type="molecule type" value="Genomic_DNA"/>
</dbReference>
<feature type="signal peptide" evidence="1">
    <location>
        <begin position="1"/>
        <end position="24"/>
    </location>
</feature>
<protein>
    <submittedName>
        <fullName evidence="2">Uncharacterized protein</fullName>
    </submittedName>
</protein>
<sequence length="366" mass="38491">MKQNQLVRALALAGLGFGGDAALAHVCNVDIGSGEPTLCGDSPQFSVYTPTVDKHGAVVLPALPNPFPAGFTGDPNCPYGGTDASGNACVYGKAGLINFSGYGWLMGTTPLLGDSHNLHGGTFFTFTLAESHTVRITLAGDTYFGNGAGLDPAFSLYAGRLPDDAHDGVGYDSTDPVDDSCGLPIASKTDQAPGDPGIPQYLVDPDTCVASPNPAFTVKVQRQYAKLYRRPNGPYRDTLNYIQTGGLDETDNPLHLFNGQFNAKGGWSMANEDAIPGDPSQTMVTNPDGTRATYKPLPDGSQELVWSELRFIKAKNAHTGPQMEAMTIALPAGHYTVAASGANCNDQSIACVAPHYGGKITFKIIE</sequence>
<evidence type="ECO:0000313" key="3">
    <source>
        <dbReference type="Proteomes" id="UP000192923"/>
    </source>
</evidence>
<keyword evidence="3" id="KW-1185">Reference proteome</keyword>
<accession>A0A1Y6D5J6</accession>
<reference evidence="2 3" key="1">
    <citation type="submission" date="2016-12" db="EMBL/GenBank/DDBJ databases">
        <authorList>
            <person name="Song W.-J."/>
            <person name="Kurnit D.M."/>
        </authorList>
    </citation>
    <scope>NUCLEOTIDE SEQUENCE [LARGE SCALE GENOMIC DNA]</scope>
    <source>
        <strain evidence="2 3">175</strain>
    </source>
</reference>
<dbReference type="AlphaFoldDB" id="A0A1Y6D5J6"/>
<dbReference type="RefSeq" id="WP_085214367.1">
    <property type="nucleotide sequence ID" value="NZ_FXAM01000001.1"/>
</dbReference>
<keyword evidence="1" id="KW-0732">Signal</keyword>
<evidence type="ECO:0000313" key="2">
    <source>
        <dbReference type="EMBL" id="SMF95822.1"/>
    </source>
</evidence>
<evidence type="ECO:0000256" key="1">
    <source>
        <dbReference type="SAM" id="SignalP"/>
    </source>
</evidence>
<name>A0A1Y6D5J6_9GAMM</name>
<gene>
    <name evidence="2" type="ORF">SAMN02949497_3197</name>
</gene>
<organism evidence="2 3">
    <name type="scientific">Methylomagnum ishizawai</name>
    <dbReference type="NCBI Taxonomy" id="1760988"/>
    <lineage>
        <taxon>Bacteria</taxon>
        <taxon>Pseudomonadati</taxon>
        <taxon>Pseudomonadota</taxon>
        <taxon>Gammaproteobacteria</taxon>
        <taxon>Methylococcales</taxon>
        <taxon>Methylococcaceae</taxon>
        <taxon>Methylomagnum</taxon>
    </lineage>
</organism>
<proteinExistence type="predicted"/>
<dbReference type="OrthoDB" id="8559805at2"/>
<dbReference type="STRING" id="1760988.SAMN02949497_3197"/>